<evidence type="ECO:0000313" key="1">
    <source>
        <dbReference type="EMBL" id="MDT0559428.1"/>
    </source>
</evidence>
<proteinExistence type="predicted"/>
<dbReference type="RefSeq" id="WP_311428192.1">
    <property type="nucleotide sequence ID" value="NZ_JAVRIA010000008.1"/>
</dbReference>
<keyword evidence="2" id="KW-1185">Reference proteome</keyword>
<sequence>MKLLTTLALSLTLVGAAQENYIKTNSVSIDDFISYIVDAYPTSEEEQDPRHINFLLQVGKRGFNAEDQVIMKQAFKILSDRLEPDDLITLTVYSKLNGLVLAQENPKDIKTILHAIHTIESTLKETHADGISLAYDYMKEHYSENIEPSVVMVRNSNVFASNYTINSAVDVKTPKKNESNAVVLTAIALLPELISVIKN</sequence>
<comment type="caution">
    <text evidence="1">The sequence shown here is derived from an EMBL/GenBank/DDBJ whole genome shotgun (WGS) entry which is preliminary data.</text>
</comment>
<accession>A0ABU2YMN7</accession>
<evidence type="ECO:0000313" key="2">
    <source>
        <dbReference type="Proteomes" id="UP001259492"/>
    </source>
</evidence>
<protein>
    <submittedName>
        <fullName evidence="1">Uncharacterized protein</fullName>
    </submittedName>
</protein>
<gene>
    <name evidence="1" type="ORF">RM697_12255</name>
</gene>
<dbReference type="Proteomes" id="UP001259492">
    <property type="component" value="Unassembled WGS sequence"/>
</dbReference>
<dbReference type="EMBL" id="JAVRIA010000008">
    <property type="protein sequence ID" value="MDT0559428.1"/>
    <property type="molecule type" value="Genomic_DNA"/>
</dbReference>
<name>A0ABU2YMN7_9FLAO</name>
<organism evidence="1 2">
    <name type="scientific">Microcosmobacter mediterraneus</name>
    <dbReference type="NCBI Taxonomy" id="3075607"/>
    <lineage>
        <taxon>Bacteria</taxon>
        <taxon>Pseudomonadati</taxon>
        <taxon>Bacteroidota</taxon>
        <taxon>Flavobacteriia</taxon>
        <taxon>Flavobacteriales</taxon>
        <taxon>Flavobacteriaceae</taxon>
        <taxon>Microcosmobacter</taxon>
    </lineage>
</organism>
<reference evidence="1 2" key="1">
    <citation type="submission" date="2023-09" db="EMBL/GenBank/DDBJ databases">
        <authorList>
            <person name="Rey-Velasco X."/>
        </authorList>
    </citation>
    <scope>NUCLEOTIDE SEQUENCE [LARGE SCALE GENOMIC DNA]</scope>
    <source>
        <strain evidence="1 2">W332</strain>
    </source>
</reference>